<feature type="binding site" evidence="8">
    <location>
        <position position="124"/>
    </location>
    <ligand>
        <name>GTP</name>
        <dbReference type="ChEBI" id="CHEBI:37565"/>
    </ligand>
</feature>
<organism evidence="10">
    <name type="scientific">uncultured Desulfobacteraceae bacterium</name>
    <dbReference type="NCBI Taxonomy" id="218296"/>
    <lineage>
        <taxon>Bacteria</taxon>
        <taxon>Pseudomonadati</taxon>
        <taxon>Thermodesulfobacteriota</taxon>
        <taxon>Desulfobacteria</taxon>
        <taxon>Desulfobacterales</taxon>
        <taxon>Desulfobacteraceae</taxon>
        <taxon>environmental samples</taxon>
    </lineage>
</organism>
<name>A0A484HIB3_9BACT</name>
<dbReference type="InterPro" id="IPR025877">
    <property type="entry name" value="MobA-like_NTP_Trfase"/>
</dbReference>
<dbReference type="AlphaFoldDB" id="A0A484HIB3"/>
<feature type="binding site" evidence="8">
    <location>
        <position position="50"/>
    </location>
    <ligand>
        <name>GTP</name>
        <dbReference type="ChEBI" id="CHEBI:37565"/>
    </ligand>
</feature>
<keyword evidence="7 8" id="KW-0501">Molybdenum cofactor biosynthesis</keyword>
<evidence type="ECO:0000256" key="7">
    <source>
        <dbReference type="ARBA" id="ARBA00023150"/>
    </source>
</evidence>
<keyword evidence="5 8" id="KW-0460">Magnesium</keyword>
<dbReference type="HAMAP" id="MF_00316">
    <property type="entry name" value="MobA"/>
    <property type="match status" value="1"/>
</dbReference>
<dbReference type="EMBL" id="CAACVI010000023">
    <property type="protein sequence ID" value="VEN74164.1"/>
    <property type="molecule type" value="Genomic_DNA"/>
</dbReference>
<dbReference type="EC" id="2.7.7.77" evidence="8"/>
<evidence type="ECO:0000256" key="4">
    <source>
        <dbReference type="ARBA" id="ARBA00022741"/>
    </source>
</evidence>
<dbReference type="PANTHER" id="PTHR19136:SF81">
    <property type="entry name" value="MOLYBDENUM COFACTOR GUANYLYLTRANSFERASE"/>
    <property type="match status" value="1"/>
</dbReference>
<comment type="domain">
    <text evidence="8">The N-terminal domain determines nucleotide recognition and specific binding, while the C-terminal domain determines the specific binding to the target protein.</text>
</comment>
<comment type="cofactor">
    <cofactor evidence="8">
        <name>Mg(2+)</name>
        <dbReference type="ChEBI" id="CHEBI:18420"/>
    </cofactor>
</comment>
<evidence type="ECO:0000256" key="8">
    <source>
        <dbReference type="HAMAP-Rule" id="MF_00316"/>
    </source>
</evidence>
<keyword evidence="6 8" id="KW-0342">GTP-binding</keyword>
<comment type="subcellular location">
    <subcellularLocation>
        <location evidence="8">Cytoplasm</location>
    </subcellularLocation>
</comment>
<keyword evidence="2 8" id="KW-0808">Transferase</keyword>
<protein>
    <recommendedName>
        <fullName evidence="8">Probable molybdenum cofactor guanylyltransferase</fullName>
        <shortName evidence="8">MoCo guanylyltransferase</shortName>
        <ecNumber evidence="8">2.7.7.77</ecNumber>
    </recommendedName>
    <alternativeName>
        <fullName evidence="8">GTP:molybdopterin guanylyltransferase</fullName>
    </alternativeName>
    <alternativeName>
        <fullName evidence="8">Mo-MPT guanylyltransferase</fullName>
    </alternativeName>
    <alternativeName>
        <fullName evidence="8">Molybdopterin guanylyltransferase</fullName>
    </alternativeName>
    <alternativeName>
        <fullName evidence="8">Molybdopterin-guanine dinucleotide synthase</fullName>
        <shortName evidence="8">MGD synthase</shortName>
    </alternativeName>
</protein>
<comment type="function">
    <text evidence="8">Transfers a GMP moiety from GTP to Mo-molybdopterin (Mo-MPT) cofactor (Moco or molybdenum cofactor) to form Mo-molybdopterin guanine dinucleotide (Mo-MGD) cofactor.</text>
</comment>
<dbReference type="Gene3D" id="3.90.550.10">
    <property type="entry name" value="Spore Coat Polysaccharide Biosynthesis Protein SpsA, Chain A"/>
    <property type="match status" value="1"/>
</dbReference>
<accession>A0A484HIB3</accession>
<dbReference type="GO" id="GO:0061603">
    <property type="term" value="F:molybdenum cofactor guanylyltransferase activity"/>
    <property type="evidence" value="ECO:0007669"/>
    <property type="project" value="UniProtKB-EC"/>
</dbReference>
<evidence type="ECO:0000313" key="10">
    <source>
        <dbReference type="EMBL" id="VEN74164.1"/>
    </source>
</evidence>
<comment type="catalytic activity">
    <reaction evidence="8">
        <text>Mo-molybdopterin + GTP + H(+) = Mo-molybdopterin guanine dinucleotide + diphosphate</text>
        <dbReference type="Rhea" id="RHEA:34243"/>
        <dbReference type="ChEBI" id="CHEBI:15378"/>
        <dbReference type="ChEBI" id="CHEBI:33019"/>
        <dbReference type="ChEBI" id="CHEBI:37565"/>
        <dbReference type="ChEBI" id="CHEBI:71302"/>
        <dbReference type="ChEBI" id="CHEBI:71310"/>
        <dbReference type="EC" id="2.7.7.77"/>
    </reaction>
</comment>
<dbReference type="GO" id="GO:0046872">
    <property type="term" value="F:metal ion binding"/>
    <property type="evidence" value="ECO:0007669"/>
    <property type="project" value="UniProtKB-KW"/>
</dbReference>
<dbReference type="GO" id="GO:0005737">
    <property type="term" value="C:cytoplasm"/>
    <property type="evidence" value="ECO:0007669"/>
    <property type="project" value="UniProtKB-SubCell"/>
</dbReference>
<comment type="similarity">
    <text evidence="8">Belongs to the MobA family.</text>
</comment>
<dbReference type="CDD" id="cd02503">
    <property type="entry name" value="MobA"/>
    <property type="match status" value="1"/>
</dbReference>
<feature type="binding site" evidence="8">
    <location>
        <begin position="37"/>
        <end position="39"/>
    </location>
    <ligand>
        <name>GTP</name>
        <dbReference type="ChEBI" id="CHEBI:37565"/>
    </ligand>
</feature>
<dbReference type="InterPro" id="IPR029044">
    <property type="entry name" value="Nucleotide-diphossugar_trans"/>
</dbReference>
<feature type="binding site" evidence="8">
    <location>
        <position position="95"/>
    </location>
    <ligand>
        <name>GTP</name>
        <dbReference type="ChEBI" id="CHEBI:37565"/>
    </ligand>
</feature>
<keyword evidence="1 8" id="KW-0963">Cytoplasm</keyword>
<dbReference type="PANTHER" id="PTHR19136">
    <property type="entry name" value="MOLYBDENUM COFACTOR GUANYLYLTRANSFERASE"/>
    <property type="match status" value="1"/>
</dbReference>
<reference evidence="10" key="1">
    <citation type="submission" date="2019-01" db="EMBL/GenBank/DDBJ databases">
        <authorList>
            <consortium name="Genoscope - CEA"/>
            <person name="William W."/>
        </authorList>
    </citation>
    <scope>NUCLEOTIDE SEQUENCE</scope>
    <source>
        <strain evidence="10">CR-1</strain>
    </source>
</reference>
<keyword evidence="4 8" id="KW-0547">Nucleotide-binding</keyword>
<keyword evidence="10" id="KW-0548">Nucleotidyltransferase</keyword>
<sequence>MILFIIFHMIRQYDILFFQDENRPPDMSRSPFSGVILAGGMNTRFSGRNKAFLRVGGRPIIERALEAFSGLFDDIVIVAGDPLEYLEYDCHIVTDIFPVRSSLTGVHAGLFYAKNPHVFFSACDTPFIRKEVIELILDRVDPGADAVIPETPGGMETLCAVYSKRCLNAVEERLRQKRFKVLDVFRKRRVKKVPEKALRRADPGLISFVNINSPDDLERIDKTVRIDQAAF</sequence>
<evidence type="ECO:0000256" key="1">
    <source>
        <dbReference type="ARBA" id="ARBA00022490"/>
    </source>
</evidence>
<feature type="domain" description="MobA-like NTP transferase" evidence="9">
    <location>
        <begin position="34"/>
        <end position="178"/>
    </location>
</feature>
<evidence type="ECO:0000259" key="9">
    <source>
        <dbReference type="Pfam" id="PF12804"/>
    </source>
</evidence>
<evidence type="ECO:0000256" key="2">
    <source>
        <dbReference type="ARBA" id="ARBA00022679"/>
    </source>
</evidence>
<gene>
    <name evidence="8 10" type="primary">mobA</name>
    <name evidence="10" type="ORF">EPICR_30097</name>
</gene>
<dbReference type="Pfam" id="PF12804">
    <property type="entry name" value="NTP_transf_3"/>
    <property type="match status" value="1"/>
</dbReference>
<dbReference type="GO" id="GO:0005525">
    <property type="term" value="F:GTP binding"/>
    <property type="evidence" value="ECO:0007669"/>
    <property type="project" value="UniProtKB-UniRule"/>
</dbReference>
<dbReference type="InterPro" id="IPR013482">
    <property type="entry name" value="Molybde_CF_guanTrfase"/>
</dbReference>
<feature type="binding site" evidence="8">
    <location>
        <position position="124"/>
    </location>
    <ligand>
        <name>Mg(2+)</name>
        <dbReference type="ChEBI" id="CHEBI:18420"/>
    </ligand>
</feature>
<dbReference type="GO" id="GO:0006777">
    <property type="term" value="P:Mo-molybdopterin cofactor biosynthetic process"/>
    <property type="evidence" value="ECO:0007669"/>
    <property type="project" value="UniProtKB-KW"/>
</dbReference>
<proteinExistence type="inferred from homology"/>
<dbReference type="SUPFAM" id="SSF53448">
    <property type="entry name" value="Nucleotide-diphospho-sugar transferases"/>
    <property type="match status" value="1"/>
</dbReference>
<evidence type="ECO:0000256" key="6">
    <source>
        <dbReference type="ARBA" id="ARBA00023134"/>
    </source>
</evidence>
<comment type="caution">
    <text evidence="8">Lacks conserved residue(s) required for the propagation of feature annotation.</text>
</comment>
<evidence type="ECO:0000256" key="3">
    <source>
        <dbReference type="ARBA" id="ARBA00022723"/>
    </source>
</evidence>
<keyword evidence="3 8" id="KW-0479">Metal-binding</keyword>
<evidence type="ECO:0000256" key="5">
    <source>
        <dbReference type="ARBA" id="ARBA00022842"/>
    </source>
</evidence>